<reference evidence="5 6" key="1">
    <citation type="submission" date="2024-03" db="EMBL/GenBank/DDBJ databases">
        <title>Natural products discovery in diverse microorganisms through a two-stage MS feature dereplication strategy.</title>
        <authorList>
            <person name="Zhang R."/>
        </authorList>
    </citation>
    <scope>NUCLEOTIDE SEQUENCE [LARGE SCALE GENOMIC DNA]</scope>
    <source>
        <strain evidence="5 6">18930</strain>
    </source>
</reference>
<evidence type="ECO:0000256" key="2">
    <source>
        <dbReference type="ARBA" id="ARBA00023125"/>
    </source>
</evidence>
<dbReference type="Pfam" id="PF01638">
    <property type="entry name" value="HxlR"/>
    <property type="match status" value="1"/>
</dbReference>
<sequence>MLTQTLRNVERDGLLTRMGTPTIPLTVEYELTALGLSLVDVFLQLKRWSDANMDEVARARRTYDSRTC</sequence>
<keyword evidence="1" id="KW-0805">Transcription regulation</keyword>
<dbReference type="InterPro" id="IPR036388">
    <property type="entry name" value="WH-like_DNA-bd_sf"/>
</dbReference>
<dbReference type="PROSITE" id="PS51118">
    <property type="entry name" value="HTH_HXLR"/>
    <property type="match status" value="1"/>
</dbReference>
<organism evidence="5 6">
    <name type="scientific">Rhodococcus sovatensis</name>
    <dbReference type="NCBI Taxonomy" id="1805840"/>
    <lineage>
        <taxon>Bacteria</taxon>
        <taxon>Bacillati</taxon>
        <taxon>Actinomycetota</taxon>
        <taxon>Actinomycetes</taxon>
        <taxon>Mycobacteriales</taxon>
        <taxon>Nocardiaceae</taxon>
        <taxon>Rhodococcus</taxon>
    </lineage>
</organism>
<accession>A0ABZ2PL00</accession>
<keyword evidence="6" id="KW-1185">Reference proteome</keyword>
<dbReference type="InterPro" id="IPR002577">
    <property type="entry name" value="HTH_HxlR"/>
</dbReference>
<name>A0ABZ2PL00_9NOCA</name>
<dbReference type="Gene3D" id="1.10.10.10">
    <property type="entry name" value="Winged helix-like DNA-binding domain superfamily/Winged helix DNA-binding domain"/>
    <property type="match status" value="1"/>
</dbReference>
<feature type="domain" description="HTH hxlR-type" evidence="4">
    <location>
        <begin position="1"/>
        <end position="57"/>
    </location>
</feature>
<dbReference type="SUPFAM" id="SSF46785">
    <property type="entry name" value="Winged helix' DNA-binding domain"/>
    <property type="match status" value="1"/>
</dbReference>
<evidence type="ECO:0000256" key="1">
    <source>
        <dbReference type="ARBA" id="ARBA00023015"/>
    </source>
</evidence>
<dbReference type="Proteomes" id="UP001432000">
    <property type="component" value="Chromosome"/>
</dbReference>
<dbReference type="InterPro" id="IPR036390">
    <property type="entry name" value="WH_DNA-bd_sf"/>
</dbReference>
<keyword evidence="2" id="KW-0238">DNA-binding</keyword>
<evidence type="ECO:0000313" key="5">
    <source>
        <dbReference type="EMBL" id="WXG68411.1"/>
    </source>
</evidence>
<dbReference type="PANTHER" id="PTHR33204:SF37">
    <property type="entry name" value="HTH-TYPE TRANSCRIPTIONAL REGULATOR YODB"/>
    <property type="match status" value="1"/>
</dbReference>
<evidence type="ECO:0000313" key="6">
    <source>
        <dbReference type="Proteomes" id="UP001432000"/>
    </source>
</evidence>
<evidence type="ECO:0000259" key="4">
    <source>
        <dbReference type="PROSITE" id="PS51118"/>
    </source>
</evidence>
<dbReference type="RefSeq" id="WP_338888602.1">
    <property type="nucleotide sequence ID" value="NZ_CP147846.1"/>
</dbReference>
<evidence type="ECO:0000256" key="3">
    <source>
        <dbReference type="ARBA" id="ARBA00023163"/>
    </source>
</evidence>
<protein>
    <submittedName>
        <fullName evidence="5">Helix-turn-helix domain-containing protein</fullName>
    </submittedName>
</protein>
<keyword evidence="3" id="KW-0804">Transcription</keyword>
<gene>
    <name evidence="5" type="ORF">WDS16_25005</name>
</gene>
<proteinExistence type="predicted"/>
<dbReference type="PANTHER" id="PTHR33204">
    <property type="entry name" value="TRANSCRIPTIONAL REGULATOR, MARR FAMILY"/>
    <property type="match status" value="1"/>
</dbReference>
<dbReference type="EMBL" id="CP147846">
    <property type="protein sequence ID" value="WXG68411.1"/>
    <property type="molecule type" value="Genomic_DNA"/>
</dbReference>